<name>A0A1R3GYF4_9ROSI</name>
<protein>
    <submittedName>
        <fullName evidence="1">Uncharacterized protein</fullName>
    </submittedName>
</protein>
<comment type="caution">
    <text evidence="1">The sequence shown here is derived from an EMBL/GenBank/DDBJ whole genome shotgun (WGS) entry which is preliminary data.</text>
</comment>
<dbReference type="AlphaFoldDB" id="A0A1R3GYF4"/>
<gene>
    <name evidence="1" type="ORF">COLO4_32700</name>
</gene>
<evidence type="ECO:0000313" key="2">
    <source>
        <dbReference type="Proteomes" id="UP000187203"/>
    </source>
</evidence>
<keyword evidence="2" id="KW-1185">Reference proteome</keyword>
<evidence type="ECO:0000313" key="1">
    <source>
        <dbReference type="EMBL" id="OMO63144.1"/>
    </source>
</evidence>
<organism evidence="1 2">
    <name type="scientific">Corchorus olitorius</name>
    <dbReference type="NCBI Taxonomy" id="93759"/>
    <lineage>
        <taxon>Eukaryota</taxon>
        <taxon>Viridiplantae</taxon>
        <taxon>Streptophyta</taxon>
        <taxon>Embryophyta</taxon>
        <taxon>Tracheophyta</taxon>
        <taxon>Spermatophyta</taxon>
        <taxon>Magnoliopsida</taxon>
        <taxon>eudicotyledons</taxon>
        <taxon>Gunneridae</taxon>
        <taxon>Pentapetalae</taxon>
        <taxon>rosids</taxon>
        <taxon>malvids</taxon>
        <taxon>Malvales</taxon>
        <taxon>Malvaceae</taxon>
        <taxon>Grewioideae</taxon>
        <taxon>Apeibeae</taxon>
        <taxon>Corchorus</taxon>
    </lineage>
</organism>
<reference evidence="2" key="1">
    <citation type="submission" date="2013-09" db="EMBL/GenBank/DDBJ databases">
        <title>Corchorus olitorius genome sequencing.</title>
        <authorList>
            <person name="Alam M."/>
            <person name="Haque M.S."/>
            <person name="Islam M.S."/>
            <person name="Emdad E.M."/>
            <person name="Islam M.M."/>
            <person name="Ahmed B."/>
            <person name="Halim A."/>
            <person name="Hossen Q.M.M."/>
            <person name="Hossain M.Z."/>
            <person name="Ahmed R."/>
            <person name="Khan M.M."/>
            <person name="Islam R."/>
            <person name="Rashid M.M."/>
            <person name="Khan S.A."/>
            <person name="Rahman M.S."/>
            <person name="Alam M."/>
            <person name="Yahiya A.S."/>
            <person name="Khan M.S."/>
            <person name="Azam M.S."/>
            <person name="Haque T."/>
            <person name="Lashkar M.Z.H."/>
            <person name="Akhand A.I."/>
            <person name="Morshed G."/>
            <person name="Roy S."/>
            <person name="Uddin K.S."/>
            <person name="Rabeya T."/>
            <person name="Hossain A.S."/>
            <person name="Chowdhury A."/>
            <person name="Snigdha A.R."/>
            <person name="Mortoza M.S."/>
            <person name="Matin S.A."/>
            <person name="Hoque S.M.E."/>
            <person name="Islam M.K."/>
            <person name="Roy D.K."/>
            <person name="Haider R."/>
            <person name="Moosa M.M."/>
            <person name="Elias S.M."/>
            <person name="Hasan A.M."/>
            <person name="Jahan S."/>
            <person name="Shafiuddin M."/>
            <person name="Mahmood N."/>
            <person name="Shommy N.S."/>
        </authorList>
    </citation>
    <scope>NUCLEOTIDE SEQUENCE [LARGE SCALE GENOMIC DNA]</scope>
    <source>
        <strain evidence="2">cv. O-4</strain>
    </source>
</reference>
<accession>A0A1R3GYF4</accession>
<dbReference type="EMBL" id="AWUE01021152">
    <property type="protein sequence ID" value="OMO63144.1"/>
    <property type="molecule type" value="Genomic_DNA"/>
</dbReference>
<proteinExistence type="predicted"/>
<dbReference type="Proteomes" id="UP000187203">
    <property type="component" value="Unassembled WGS sequence"/>
</dbReference>
<sequence length="32" mass="3706">MCASCLLEYLARVFQSRTKMSVVEVKIYPPSR</sequence>